<name>A0A2R6QBM0_9APHY</name>
<protein>
    <submittedName>
        <fullName evidence="1">Uncharacterized protein</fullName>
    </submittedName>
</protein>
<dbReference type="Proteomes" id="UP000186601">
    <property type="component" value="Unassembled WGS sequence"/>
</dbReference>
<comment type="caution">
    <text evidence="1">The sequence shown here is derived from an EMBL/GenBank/DDBJ whole genome shotgun (WGS) entry which is preliminary data.</text>
</comment>
<reference evidence="1 2" key="1">
    <citation type="submission" date="2018-02" db="EMBL/GenBank/DDBJ databases">
        <title>Genome sequence of the basidiomycete white-rot fungus Phlebia centrifuga.</title>
        <authorList>
            <person name="Granchi Z."/>
            <person name="Peng M."/>
            <person name="de Vries R.P."/>
            <person name="Hilden K."/>
            <person name="Makela M.R."/>
            <person name="Grigoriev I."/>
            <person name="Riley R."/>
        </authorList>
    </citation>
    <scope>NUCLEOTIDE SEQUENCE [LARGE SCALE GENOMIC DNA]</scope>
    <source>
        <strain evidence="1 2">FBCC195</strain>
    </source>
</reference>
<proteinExistence type="predicted"/>
<evidence type="ECO:0000313" key="1">
    <source>
        <dbReference type="EMBL" id="PSS05515.1"/>
    </source>
</evidence>
<keyword evidence="2" id="KW-1185">Reference proteome</keyword>
<accession>A0A2R6QBM0</accession>
<dbReference type="EMBL" id="MLYV02000368">
    <property type="protein sequence ID" value="PSS05515.1"/>
    <property type="molecule type" value="Genomic_DNA"/>
</dbReference>
<organism evidence="1 2">
    <name type="scientific">Hermanssonia centrifuga</name>
    <dbReference type="NCBI Taxonomy" id="98765"/>
    <lineage>
        <taxon>Eukaryota</taxon>
        <taxon>Fungi</taxon>
        <taxon>Dikarya</taxon>
        <taxon>Basidiomycota</taxon>
        <taxon>Agaricomycotina</taxon>
        <taxon>Agaricomycetes</taxon>
        <taxon>Polyporales</taxon>
        <taxon>Meruliaceae</taxon>
        <taxon>Hermanssonia</taxon>
    </lineage>
</organism>
<gene>
    <name evidence="1" type="ORF">PHLCEN_2v3797</name>
</gene>
<dbReference type="AlphaFoldDB" id="A0A2R6QBM0"/>
<sequence>MTPTTMIATPSSTQGGRTEILEESQSQGYDGGSGQQYLAIGRYGLLIRTVLKEGYGTRMGDSMNQTRDGITGTFMSYPCTLKGKVMPSLERFRSRNVLATIFIESKRKDRI</sequence>
<evidence type="ECO:0000313" key="2">
    <source>
        <dbReference type="Proteomes" id="UP000186601"/>
    </source>
</evidence>